<dbReference type="InterPro" id="IPR004240">
    <property type="entry name" value="EMP70"/>
</dbReference>
<evidence type="ECO:0000313" key="8">
    <source>
        <dbReference type="RefSeq" id="XP_035679791.1"/>
    </source>
</evidence>
<keyword evidence="6" id="KW-0472">Membrane</keyword>
<comment type="similarity">
    <text evidence="2">Belongs to the nonaspanin (TM9SF) (TC 9.A.2) family.</text>
</comment>
<dbReference type="GeneID" id="118418071"/>
<proteinExistence type="inferred from homology"/>
<reference evidence="8" key="2">
    <citation type="submission" date="2025-08" db="UniProtKB">
        <authorList>
            <consortium name="RefSeq"/>
        </authorList>
    </citation>
    <scope>IDENTIFICATION</scope>
    <source>
        <strain evidence="8">S238N-H82</strain>
        <tissue evidence="8">Testes</tissue>
    </source>
</reference>
<keyword evidence="3" id="KW-0812">Transmembrane</keyword>
<organism evidence="7 8">
    <name type="scientific">Branchiostoma floridae</name>
    <name type="common">Florida lancelet</name>
    <name type="synonym">Amphioxus</name>
    <dbReference type="NCBI Taxonomy" id="7739"/>
    <lineage>
        <taxon>Eukaryota</taxon>
        <taxon>Metazoa</taxon>
        <taxon>Chordata</taxon>
        <taxon>Cephalochordata</taxon>
        <taxon>Leptocardii</taxon>
        <taxon>Amphioxiformes</taxon>
        <taxon>Branchiostomatidae</taxon>
        <taxon>Branchiostoma</taxon>
    </lineage>
</organism>
<comment type="subcellular location">
    <subcellularLocation>
        <location evidence="1">Membrane</location>
        <topology evidence="1">Multi-pass membrane protein</topology>
    </subcellularLocation>
</comment>
<evidence type="ECO:0000256" key="5">
    <source>
        <dbReference type="ARBA" id="ARBA00022989"/>
    </source>
</evidence>
<keyword evidence="5" id="KW-1133">Transmembrane helix</keyword>
<dbReference type="RefSeq" id="XP_035679791.1">
    <property type="nucleotide sequence ID" value="XM_035823898.1"/>
</dbReference>
<dbReference type="Proteomes" id="UP000001554">
    <property type="component" value="Chromosome 6"/>
</dbReference>
<evidence type="ECO:0000256" key="1">
    <source>
        <dbReference type="ARBA" id="ARBA00004141"/>
    </source>
</evidence>
<keyword evidence="4" id="KW-0732">Signal</keyword>
<dbReference type="AlphaFoldDB" id="A0A9J7MTY8"/>
<dbReference type="OrthoDB" id="1666796at2759"/>
<gene>
    <name evidence="8" type="primary">LOC118418071</name>
</gene>
<evidence type="ECO:0000256" key="6">
    <source>
        <dbReference type="ARBA" id="ARBA00023136"/>
    </source>
</evidence>
<name>A0A9J7MTY8_BRAFL</name>
<evidence type="ECO:0000256" key="3">
    <source>
        <dbReference type="ARBA" id="ARBA00022692"/>
    </source>
</evidence>
<evidence type="ECO:0000313" key="7">
    <source>
        <dbReference type="Proteomes" id="UP000001554"/>
    </source>
</evidence>
<dbReference type="KEGG" id="bfo:118418071"/>
<reference evidence="7" key="1">
    <citation type="journal article" date="2020" name="Nat. Ecol. Evol.">
        <title>Deeply conserved synteny resolves early events in vertebrate evolution.</title>
        <authorList>
            <person name="Simakov O."/>
            <person name="Marletaz F."/>
            <person name="Yue J.X."/>
            <person name="O'Connell B."/>
            <person name="Jenkins J."/>
            <person name="Brandt A."/>
            <person name="Calef R."/>
            <person name="Tung C.H."/>
            <person name="Huang T.K."/>
            <person name="Schmutz J."/>
            <person name="Satoh N."/>
            <person name="Yu J.K."/>
            <person name="Putnam N.H."/>
            <person name="Green R.E."/>
            <person name="Rokhsar D.S."/>
        </authorList>
    </citation>
    <scope>NUCLEOTIDE SEQUENCE [LARGE SCALE GENOMIC DNA]</scope>
    <source>
        <strain evidence="7">S238N-H82</strain>
    </source>
</reference>
<keyword evidence="7" id="KW-1185">Reference proteome</keyword>
<protein>
    <submittedName>
        <fullName evidence="8">Transmembrane 9 superfamily member 4-like</fullName>
    </submittedName>
</protein>
<dbReference type="Pfam" id="PF02990">
    <property type="entry name" value="EMP70"/>
    <property type="match status" value="1"/>
</dbReference>
<sequence length="74" mass="8855">MLDTGQVMYEHGYRIGYVVDNVPYINNHLKLVLHYHTEDEETFRVVGFEVEPRRWVATLFLKATVTVFENNYFE</sequence>
<evidence type="ECO:0000256" key="4">
    <source>
        <dbReference type="ARBA" id="ARBA00022729"/>
    </source>
</evidence>
<dbReference type="GO" id="GO:0016020">
    <property type="term" value="C:membrane"/>
    <property type="evidence" value="ECO:0007669"/>
    <property type="project" value="UniProtKB-SubCell"/>
</dbReference>
<evidence type="ECO:0000256" key="2">
    <source>
        <dbReference type="ARBA" id="ARBA00005227"/>
    </source>
</evidence>
<accession>A0A9J7MTY8</accession>